<protein>
    <submittedName>
        <fullName evidence="2">Uncharacterized protein</fullName>
    </submittedName>
</protein>
<dbReference type="AlphaFoldDB" id="B7VN34"/>
<sequence length="67" mass="7987">MCDVDQAILYISQINQQLNKCLIFSVIYSYQWLMRVYVILLIILRRTGTIKANIVLLYMEFENLIKV</sequence>
<accession>B7VN34</accession>
<dbReference type="STRING" id="575788.VS_1245"/>
<dbReference type="KEGG" id="vsp:VS_1245"/>
<feature type="transmembrane region" description="Helical" evidence="1">
    <location>
        <begin position="22"/>
        <end position="44"/>
    </location>
</feature>
<dbReference type="HOGENOM" id="CLU_2811343_0_0_6"/>
<evidence type="ECO:0000313" key="3">
    <source>
        <dbReference type="Proteomes" id="UP000009100"/>
    </source>
</evidence>
<reference evidence="2 3" key="1">
    <citation type="submission" date="2009-02" db="EMBL/GenBank/DDBJ databases">
        <title>Vibrio splendidus str. LGP32 complete genome.</title>
        <authorList>
            <person name="Mazel D."/>
            <person name="Le Roux F."/>
        </authorList>
    </citation>
    <scope>NUCLEOTIDE SEQUENCE [LARGE SCALE GENOMIC DNA]</scope>
    <source>
        <strain evidence="2 3">LGP32</strain>
    </source>
</reference>
<evidence type="ECO:0000313" key="2">
    <source>
        <dbReference type="EMBL" id="CAV18381.1"/>
    </source>
</evidence>
<keyword evidence="1" id="KW-1133">Transmembrane helix</keyword>
<name>B7VN34_VIBA3</name>
<keyword evidence="1" id="KW-0812">Transmembrane</keyword>
<keyword evidence="1" id="KW-0472">Membrane</keyword>
<evidence type="ECO:0000256" key="1">
    <source>
        <dbReference type="SAM" id="Phobius"/>
    </source>
</evidence>
<organism evidence="2 3">
    <name type="scientific">Vibrio atlanticus (strain LGP32)</name>
    <name type="common">Vibrio splendidus (strain Mel32)</name>
    <dbReference type="NCBI Taxonomy" id="575788"/>
    <lineage>
        <taxon>Bacteria</taxon>
        <taxon>Pseudomonadati</taxon>
        <taxon>Pseudomonadota</taxon>
        <taxon>Gammaproteobacteria</taxon>
        <taxon>Vibrionales</taxon>
        <taxon>Vibrionaceae</taxon>
        <taxon>Vibrio</taxon>
    </lineage>
</organism>
<dbReference type="EMBL" id="FM954972">
    <property type="protein sequence ID" value="CAV18381.1"/>
    <property type="molecule type" value="Genomic_DNA"/>
</dbReference>
<gene>
    <name evidence="2" type="ordered locus">VS_1245</name>
</gene>
<proteinExistence type="predicted"/>
<dbReference type="Proteomes" id="UP000009100">
    <property type="component" value="Chromosome 1"/>
</dbReference>